<name>A0A482IU08_9BURK</name>
<dbReference type="OrthoDB" id="9808480at2"/>
<dbReference type="InterPro" id="IPR047057">
    <property type="entry name" value="MerR_fam"/>
</dbReference>
<dbReference type="Proteomes" id="UP000253772">
    <property type="component" value="Chromosome c2"/>
</dbReference>
<dbReference type="SUPFAM" id="SSF46955">
    <property type="entry name" value="Putative DNA-binding domain"/>
    <property type="match status" value="1"/>
</dbReference>
<dbReference type="InterPro" id="IPR000551">
    <property type="entry name" value="MerR-type_HTH_dom"/>
</dbReference>
<dbReference type="InterPro" id="IPR009061">
    <property type="entry name" value="DNA-bd_dom_put_sf"/>
</dbReference>
<evidence type="ECO:0000259" key="5">
    <source>
        <dbReference type="PROSITE" id="PS50937"/>
    </source>
</evidence>
<dbReference type="GO" id="GO:0003700">
    <property type="term" value="F:DNA-binding transcription factor activity"/>
    <property type="evidence" value="ECO:0007669"/>
    <property type="project" value="InterPro"/>
</dbReference>
<evidence type="ECO:0000256" key="2">
    <source>
        <dbReference type="ARBA" id="ARBA00023125"/>
    </source>
</evidence>
<keyword evidence="3" id="KW-0804">Transcription</keyword>
<evidence type="ECO:0000313" key="6">
    <source>
        <dbReference type="EMBL" id="QBP12545.1"/>
    </source>
</evidence>
<dbReference type="PANTHER" id="PTHR30204">
    <property type="entry name" value="REDOX-CYCLING DRUG-SENSING TRANSCRIPTIONAL ACTIVATOR SOXR"/>
    <property type="match status" value="1"/>
</dbReference>
<dbReference type="PROSITE" id="PS50937">
    <property type="entry name" value="HTH_MERR_2"/>
    <property type="match status" value="1"/>
</dbReference>
<evidence type="ECO:0000313" key="7">
    <source>
        <dbReference type="Proteomes" id="UP000253772"/>
    </source>
</evidence>
<dbReference type="GO" id="GO:0003677">
    <property type="term" value="F:DNA binding"/>
    <property type="evidence" value="ECO:0007669"/>
    <property type="project" value="UniProtKB-KW"/>
</dbReference>
<sequence>MNIGEASKSSGMSVQMIRYYERVGLIARASRTAGGYRAYSEVDVNVLRFIRRARDLGLPVSDIERLLSMWRDRTQECDEARSIVKKHIEELENRLRDLQQMLFSLQALLDGCPGDLHPECPILEDLATHIELEARVSTASLARSVEGESLVGQLSDCAKHT</sequence>
<evidence type="ECO:0000256" key="3">
    <source>
        <dbReference type="ARBA" id="ARBA00023163"/>
    </source>
</evidence>
<dbReference type="RefSeq" id="WP_111733992.1">
    <property type="nucleotide sequence ID" value="NZ_CP037901.1"/>
</dbReference>
<dbReference type="PRINTS" id="PR00040">
    <property type="entry name" value="HTHMERR"/>
</dbReference>
<dbReference type="AlphaFoldDB" id="A0A482IU08"/>
<organism evidence="6 7">
    <name type="scientific">Cupriavidus metallidurans</name>
    <dbReference type="NCBI Taxonomy" id="119219"/>
    <lineage>
        <taxon>Bacteria</taxon>
        <taxon>Pseudomonadati</taxon>
        <taxon>Pseudomonadota</taxon>
        <taxon>Betaproteobacteria</taxon>
        <taxon>Burkholderiales</taxon>
        <taxon>Burkholderiaceae</taxon>
        <taxon>Cupriavidus</taxon>
    </lineage>
</organism>
<evidence type="ECO:0000256" key="4">
    <source>
        <dbReference type="SAM" id="Coils"/>
    </source>
</evidence>
<gene>
    <name evidence="6" type="ORF">DDF84_022785</name>
</gene>
<dbReference type="Pfam" id="PF09278">
    <property type="entry name" value="MerR-DNA-bind"/>
    <property type="match status" value="1"/>
</dbReference>
<dbReference type="PANTHER" id="PTHR30204:SF94">
    <property type="entry name" value="HEAVY METAL-DEPENDENT TRANSCRIPTIONAL REGULATOR HI_0293-RELATED"/>
    <property type="match status" value="1"/>
</dbReference>
<keyword evidence="2" id="KW-0238">DNA-binding</keyword>
<proteinExistence type="predicted"/>
<keyword evidence="1" id="KW-0805">Transcription regulation</keyword>
<feature type="domain" description="HTH merR-type" evidence="5">
    <location>
        <begin position="1"/>
        <end position="69"/>
    </location>
</feature>
<dbReference type="EMBL" id="CP037901">
    <property type="protein sequence ID" value="QBP12545.1"/>
    <property type="molecule type" value="Genomic_DNA"/>
</dbReference>
<dbReference type="Gene3D" id="1.10.1660.10">
    <property type="match status" value="1"/>
</dbReference>
<accession>A0A482IU08</accession>
<dbReference type="InterPro" id="IPR015358">
    <property type="entry name" value="Tscrpt_reg_MerR_DNA-bd"/>
</dbReference>
<dbReference type="SMART" id="SM00422">
    <property type="entry name" value="HTH_MERR"/>
    <property type="match status" value="1"/>
</dbReference>
<reference evidence="6 7" key="1">
    <citation type="submission" date="2019-03" db="EMBL/GenBank/DDBJ databases">
        <title>Comparative insights into the high quality Complete genome sequence of highly metal resistant Cupriavidus metallidurans strain BS1 isolated from a gold-copper mine.</title>
        <authorList>
            <person name="Mazhar H.S."/>
            <person name="Rensing C."/>
        </authorList>
    </citation>
    <scope>NUCLEOTIDE SEQUENCE [LARGE SCALE GENOMIC DNA]</scope>
    <source>
        <strain evidence="6 7">BS1</strain>
    </source>
</reference>
<feature type="coiled-coil region" evidence="4">
    <location>
        <begin position="81"/>
        <end position="108"/>
    </location>
</feature>
<evidence type="ECO:0000256" key="1">
    <source>
        <dbReference type="ARBA" id="ARBA00023015"/>
    </source>
</evidence>
<keyword evidence="4" id="KW-0175">Coiled coil</keyword>
<protein>
    <submittedName>
        <fullName evidence="6">MerR family transcriptional regulator</fullName>
    </submittedName>
</protein>
<dbReference type="Pfam" id="PF00376">
    <property type="entry name" value="MerR"/>
    <property type="match status" value="1"/>
</dbReference>